<reference evidence="14 15" key="1">
    <citation type="journal article" date="2022" name="Gigascience">
        <title>A chromosome-level genome assembly and annotation of the desert horned lizard, Phrynosoma platyrhinos, provides insight into chromosomal rearrangements among reptiles.</title>
        <authorList>
            <person name="Koochekian N."/>
            <person name="Ascanio A."/>
            <person name="Farleigh K."/>
            <person name="Card D.C."/>
            <person name="Schield D.R."/>
            <person name="Castoe T.A."/>
            <person name="Jezkova T."/>
        </authorList>
    </citation>
    <scope>NUCLEOTIDE SEQUENCE [LARGE SCALE GENOMIC DNA]</scope>
    <source>
        <strain evidence="14">NK-2021</strain>
    </source>
</reference>
<dbReference type="InterPro" id="IPR039808">
    <property type="entry name" value="Cadherin"/>
</dbReference>
<feature type="chain" id="PRO_5045200629" description="Cadherin domain-containing protein" evidence="12">
    <location>
        <begin position="25"/>
        <end position="786"/>
    </location>
</feature>
<comment type="caution">
    <text evidence="14">The sequence shown here is derived from an EMBL/GenBank/DDBJ whole genome shotgun (WGS) entry which is preliminary data.</text>
</comment>
<dbReference type="SMART" id="SM00112">
    <property type="entry name" value="CA"/>
    <property type="match status" value="4"/>
</dbReference>
<evidence type="ECO:0000256" key="1">
    <source>
        <dbReference type="ARBA" id="ARBA00004251"/>
    </source>
</evidence>
<keyword evidence="4 8" id="KW-0106">Calcium</keyword>
<dbReference type="SUPFAM" id="SSF49313">
    <property type="entry name" value="Cadherin-like"/>
    <property type="match status" value="4"/>
</dbReference>
<feature type="domain" description="Cadherin" evidence="13">
    <location>
        <begin position="387"/>
        <end position="486"/>
    </location>
</feature>
<evidence type="ECO:0000256" key="11">
    <source>
        <dbReference type="SAM" id="Phobius"/>
    </source>
</evidence>
<proteinExistence type="predicted"/>
<dbReference type="CDD" id="cd11304">
    <property type="entry name" value="Cadherin_repeat"/>
    <property type="match status" value="4"/>
</dbReference>
<organism evidence="14 15">
    <name type="scientific">Phrynosoma platyrhinos</name>
    <name type="common">Desert horned lizard</name>
    <dbReference type="NCBI Taxonomy" id="52577"/>
    <lineage>
        <taxon>Eukaryota</taxon>
        <taxon>Metazoa</taxon>
        <taxon>Chordata</taxon>
        <taxon>Craniata</taxon>
        <taxon>Vertebrata</taxon>
        <taxon>Euteleostomi</taxon>
        <taxon>Lepidosauria</taxon>
        <taxon>Squamata</taxon>
        <taxon>Bifurcata</taxon>
        <taxon>Unidentata</taxon>
        <taxon>Episquamata</taxon>
        <taxon>Toxicofera</taxon>
        <taxon>Iguania</taxon>
        <taxon>Phrynosomatidae</taxon>
        <taxon>Phrynosomatinae</taxon>
        <taxon>Phrynosoma</taxon>
    </lineage>
</organism>
<evidence type="ECO:0000256" key="7">
    <source>
        <dbReference type="ARBA" id="ARBA00023136"/>
    </source>
</evidence>
<dbReference type="EMBL" id="JAIPUX010003776">
    <property type="protein sequence ID" value="KAH0619699.1"/>
    <property type="molecule type" value="Genomic_DNA"/>
</dbReference>
<dbReference type="InterPro" id="IPR000233">
    <property type="entry name" value="Cadherin_Y-type_LIR"/>
</dbReference>
<evidence type="ECO:0000256" key="9">
    <source>
        <dbReference type="RuleBase" id="RU003318"/>
    </source>
</evidence>
<keyword evidence="5 9" id="KW-0130">Cell adhesion</keyword>
<dbReference type="InterPro" id="IPR020894">
    <property type="entry name" value="Cadherin_CS"/>
</dbReference>
<dbReference type="InterPro" id="IPR015919">
    <property type="entry name" value="Cadherin-like_sf"/>
</dbReference>
<keyword evidence="7 11" id="KW-0472">Membrane</keyword>
<evidence type="ECO:0000313" key="14">
    <source>
        <dbReference type="EMBL" id="KAH0619699.1"/>
    </source>
</evidence>
<name>A0ABQ7SQX0_PHRPL</name>
<protein>
    <recommendedName>
        <fullName evidence="13">Cadherin domain-containing protein</fullName>
    </recommendedName>
</protein>
<dbReference type="InterPro" id="IPR002126">
    <property type="entry name" value="Cadherin-like_dom"/>
</dbReference>
<evidence type="ECO:0000256" key="2">
    <source>
        <dbReference type="ARBA" id="ARBA00022692"/>
    </source>
</evidence>
<dbReference type="Gene3D" id="4.10.900.10">
    <property type="entry name" value="TCF3-CBD (Catenin binding domain)"/>
    <property type="match status" value="1"/>
</dbReference>
<keyword evidence="6 11" id="KW-1133">Transmembrane helix</keyword>
<dbReference type="PANTHER" id="PTHR24027">
    <property type="entry name" value="CADHERIN-23"/>
    <property type="match status" value="1"/>
</dbReference>
<comment type="subcellular location">
    <subcellularLocation>
        <location evidence="1 9">Cell membrane</location>
        <topology evidence="1 9">Single-pass type I membrane protein</topology>
    </subcellularLocation>
</comment>
<dbReference type="Pfam" id="PF00028">
    <property type="entry name" value="Cadherin"/>
    <property type="match status" value="3"/>
</dbReference>
<feature type="domain" description="Cadherin" evidence="13">
    <location>
        <begin position="148"/>
        <end position="255"/>
    </location>
</feature>
<evidence type="ECO:0000256" key="5">
    <source>
        <dbReference type="ARBA" id="ARBA00022889"/>
    </source>
</evidence>
<accession>A0ABQ7SQX0</accession>
<dbReference type="Gene3D" id="2.60.40.60">
    <property type="entry name" value="Cadherins"/>
    <property type="match status" value="5"/>
</dbReference>
<dbReference type="InterPro" id="IPR027397">
    <property type="entry name" value="Catenin-bd_sf"/>
</dbReference>
<evidence type="ECO:0000259" key="13">
    <source>
        <dbReference type="PROSITE" id="PS50268"/>
    </source>
</evidence>
<comment type="function">
    <text evidence="10">Cadherins are calcium-dependent cell adhesion proteins.</text>
</comment>
<evidence type="ECO:0000256" key="6">
    <source>
        <dbReference type="ARBA" id="ARBA00022989"/>
    </source>
</evidence>
<dbReference type="Proteomes" id="UP000826234">
    <property type="component" value="Unassembled WGS sequence"/>
</dbReference>
<gene>
    <name evidence="14" type="ORF">JD844_000631</name>
</gene>
<dbReference type="PANTHER" id="PTHR24027:SF300">
    <property type="entry name" value="CADHERIN-15"/>
    <property type="match status" value="1"/>
</dbReference>
<evidence type="ECO:0000256" key="12">
    <source>
        <dbReference type="SAM" id="SignalP"/>
    </source>
</evidence>
<dbReference type="Pfam" id="PF01049">
    <property type="entry name" value="CADH_Y-type_LIR"/>
    <property type="match status" value="1"/>
</dbReference>
<dbReference type="PROSITE" id="PS50268">
    <property type="entry name" value="CADHERIN_2"/>
    <property type="match status" value="4"/>
</dbReference>
<keyword evidence="12" id="KW-0732">Signal</keyword>
<evidence type="ECO:0000256" key="3">
    <source>
        <dbReference type="ARBA" id="ARBA00022737"/>
    </source>
</evidence>
<keyword evidence="2 9" id="KW-0812">Transmembrane</keyword>
<feature type="signal peptide" evidence="12">
    <location>
        <begin position="1"/>
        <end position="24"/>
    </location>
</feature>
<feature type="domain" description="Cadherin" evidence="13">
    <location>
        <begin position="99"/>
        <end position="147"/>
    </location>
</feature>
<keyword evidence="3" id="KW-0677">Repeat</keyword>
<feature type="transmembrane region" description="Helical" evidence="11">
    <location>
        <begin position="600"/>
        <end position="629"/>
    </location>
</feature>
<evidence type="ECO:0000256" key="4">
    <source>
        <dbReference type="ARBA" id="ARBA00022837"/>
    </source>
</evidence>
<dbReference type="PROSITE" id="PS00232">
    <property type="entry name" value="CADHERIN_1"/>
    <property type="match status" value="1"/>
</dbReference>
<feature type="domain" description="Cadherin" evidence="13">
    <location>
        <begin position="265"/>
        <end position="379"/>
    </location>
</feature>
<keyword evidence="15" id="KW-1185">Reference proteome</keyword>
<dbReference type="PRINTS" id="PR00205">
    <property type="entry name" value="CADHERIN"/>
</dbReference>
<evidence type="ECO:0000313" key="15">
    <source>
        <dbReference type="Proteomes" id="UP000826234"/>
    </source>
</evidence>
<evidence type="ECO:0000256" key="10">
    <source>
        <dbReference type="RuleBase" id="RU004357"/>
    </source>
</evidence>
<evidence type="ECO:0000256" key="8">
    <source>
        <dbReference type="PROSITE-ProRule" id="PRU00043"/>
    </source>
</evidence>
<sequence length="786" mass="85463">MGTQFFFFLVSSLLASLGIQDIFGSQEKALDFGVPVLYLNPRKDGPGRMKRAWVIPPISVSENHKRLPHLLVQALAIAYKSEELCMQLGKADLKTQLTLQYTKGLDLFCFAHVQLKAFALDLGGVPLEDPTDLEIVVMDQNDNRPLFRKKVFAGHVVEGAAPGTFVMKVEATDADDPETDNTALKYSILGPGGGDVFTIDELSGEIQTADVALDREVVGVYNLTLQVADMSGEGLATTATAVIYVDDLNDNPPEFTEEEVRDLVRGNSFSMEVPENQQGMEVGRVLVQDKDLPGSPNWLAKFTILEGDSKGAFAIQTDPLTNDGVISLVKALDFEERNRFDLLISVQNQSPLELSAPKAARALATARVQVVDINEAPFFRGDPCKGSVDEGMPPGTQVALCQASDPDSHQGQELRYSQVLEEGSWLEVDPESGLVSSCLKVPPRSTFPSGWHTMRILASDNGSPPLTATATLSIEVMEVNDHPPLLLPVGRELCSRGDGLVLGATDQDLAPHSEPFDFQFSPSSSSITQLANNWTLSRLNGTHALLRPQGELSEGLHVIPLLLSDSGSPPQEREQLLNVSVCACDEWGACRTRAAAVVGAVAGLSFGALMIILSCTVLLLGLVLLVAALERSRRRVFQKGLLGASQEDLRDNILNYNEQGGGEEDQDAYDLNQLRNPDLFPPPSPHCKPPRRRDAPYGYALPQFPRRLPGCPSDIEDFINEGLEAADADPSVPPYDTALIYDYEGEGSAGGSLSSILSSLADEDQDYDYLNEWGPRFRRLAELYGQ</sequence>